<dbReference type="FunFam" id="3.30.1360.120:FF:000007">
    <property type="entry name" value="tRNA modification GTPase GTPBP3, mitochondrial"/>
    <property type="match status" value="1"/>
</dbReference>
<reference evidence="11" key="1">
    <citation type="submission" date="2020-12" db="EMBL/GenBank/DDBJ databases">
        <title>Methylobrevis albus sp. nov., isolated from fresh water lack sediment.</title>
        <authorList>
            <person name="Zou Q."/>
        </authorList>
    </citation>
    <scope>NUCLEOTIDE SEQUENCE</scope>
    <source>
        <strain evidence="11">L22</strain>
    </source>
</reference>
<keyword evidence="2 8" id="KW-0819">tRNA processing</keyword>
<dbReference type="GO" id="GO:0005525">
    <property type="term" value="F:GTP binding"/>
    <property type="evidence" value="ECO:0007669"/>
    <property type="project" value="UniProtKB-UniRule"/>
</dbReference>
<gene>
    <name evidence="8 11" type="primary">mnmE</name>
    <name evidence="8" type="synonym">trmE</name>
    <name evidence="11" type="ORF">I5731_08140</name>
</gene>
<comment type="caution">
    <text evidence="8">Lacks conserved residue(s) required for the propagation of feature annotation.</text>
</comment>
<dbReference type="InterPro" id="IPR018948">
    <property type="entry name" value="GTP-bd_TrmE_N"/>
</dbReference>
<feature type="binding site" evidence="8">
    <location>
        <position position="87"/>
    </location>
    <ligand>
        <name>(6S)-5-formyl-5,6,7,8-tetrahydrofolate</name>
        <dbReference type="ChEBI" id="CHEBI:57457"/>
    </ligand>
</feature>
<comment type="caution">
    <text evidence="11">The sequence shown here is derived from an EMBL/GenBank/DDBJ whole genome shotgun (WGS) entry which is preliminary data.</text>
</comment>
<evidence type="ECO:0000256" key="2">
    <source>
        <dbReference type="ARBA" id="ARBA00022694"/>
    </source>
</evidence>
<dbReference type="Gene3D" id="3.40.50.300">
    <property type="entry name" value="P-loop containing nucleotide triphosphate hydrolases"/>
    <property type="match status" value="1"/>
</dbReference>
<sequence length="454" mass="47317">MSARAGMERDRDTIFALASGRPPAGLAVVRISGPRTRLVLETTLGAVPPARRAAYRAIRAPGGETIDRGVVLFFEGPASYTGEDSAELHLHGGRAVVAATLAILGDLPGLRPATAGEFTRRAFDNGRLDLTAVEAVADLVAAETDAQRRQALRQLDGGLAEVAGDWRRRLLHARALIEAELDFADEDDVPDSAAAAVWADMAQLSADLGKVLAGGRVGERIRDGFEIAILGPPNAGKSSLLNALAGRDVAIVTDVPGTTRDLLEVHLDLGGFAVTLVDTAGLRETTETVEAEGIRRAKARAADADLVLWLADAGQPPPADLHGSETDAGSGPLWIIGTKRDLDSDSKRDSPAARLDHRISAQTGAGLDSLVAALTAHVAGLVPAEPALVTRARHRLCLQAAKTAIDAAVANGAAPLEVRAEGLRQAGEALGELIGRIDVEDVLGAIFSEFCVGK</sequence>
<protein>
    <recommendedName>
        <fullName evidence="8">tRNA modification GTPase MnmE</fullName>
        <ecNumber evidence="8">3.6.-.-</ecNumber>
    </recommendedName>
</protein>
<dbReference type="PANTHER" id="PTHR42714:SF2">
    <property type="entry name" value="TRNA MODIFICATION GTPASE GTPBP3, MITOCHONDRIAL"/>
    <property type="match status" value="1"/>
</dbReference>
<keyword evidence="7 8" id="KW-0342">GTP-binding</keyword>
<dbReference type="NCBIfam" id="NF003661">
    <property type="entry name" value="PRK05291.1-3"/>
    <property type="match status" value="1"/>
</dbReference>
<dbReference type="AlphaFoldDB" id="A0A931MXY2"/>
<evidence type="ECO:0000313" key="11">
    <source>
        <dbReference type="EMBL" id="MBH0237787.1"/>
    </source>
</evidence>
<dbReference type="Pfam" id="PF10396">
    <property type="entry name" value="TrmE_N"/>
    <property type="match status" value="1"/>
</dbReference>
<dbReference type="CDD" id="cd14858">
    <property type="entry name" value="TrmE_N"/>
    <property type="match status" value="1"/>
</dbReference>
<dbReference type="GO" id="GO:0002098">
    <property type="term" value="P:tRNA wobble uridine modification"/>
    <property type="evidence" value="ECO:0007669"/>
    <property type="project" value="TreeGrafter"/>
</dbReference>
<evidence type="ECO:0000256" key="3">
    <source>
        <dbReference type="ARBA" id="ARBA00022741"/>
    </source>
</evidence>
<proteinExistence type="inferred from homology"/>
<dbReference type="InterPro" id="IPR006073">
    <property type="entry name" value="GTP-bd"/>
</dbReference>
<dbReference type="InterPro" id="IPR005225">
    <property type="entry name" value="Small_GTP-bd"/>
</dbReference>
<dbReference type="InterPro" id="IPR031168">
    <property type="entry name" value="G_TrmE"/>
</dbReference>
<feature type="binding site" evidence="8">
    <location>
        <begin position="234"/>
        <end position="239"/>
    </location>
    <ligand>
        <name>GTP</name>
        <dbReference type="ChEBI" id="CHEBI:37565"/>
    </ligand>
</feature>
<dbReference type="GO" id="GO:0030488">
    <property type="term" value="P:tRNA methylation"/>
    <property type="evidence" value="ECO:0007669"/>
    <property type="project" value="TreeGrafter"/>
</dbReference>
<evidence type="ECO:0000256" key="8">
    <source>
        <dbReference type="HAMAP-Rule" id="MF_00379"/>
    </source>
</evidence>
<feature type="binding site" evidence="8">
    <location>
        <position position="454"/>
    </location>
    <ligand>
        <name>(6S)-5-formyl-5,6,7,8-tetrahydrofolate</name>
        <dbReference type="ChEBI" id="CHEBI:57457"/>
    </ligand>
</feature>
<evidence type="ECO:0000313" key="12">
    <source>
        <dbReference type="Proteomes" id="UP000631694"/>
    </source>
</evidence>
<dbReference type="GO" id="GO:0046872">
    <property type="term" value="F:metal ion binding"/>
    <property type="evidence" value="ECO:0007669"/>
    <property type="project" value="UniProtKB-KW"/>
</dbReference>
<dbReference type="PROSITE" id="PS51709">
    <property type="entry name" value="G_TRME"/>
    <property type="match status" value="1"/>
</dbReference>
<dbReference type="InterPro" id="IPR004520">
    <property type="entry name" value="GTPase_MnmE"/>
</dbReference>
<keyword evidence="5 8" id="KW-0460">Magnesium</keyword>
<dbReference type="Proteomes" id="UP000631694">
    <property type="component" value="Unassembled WGS sequence"/>
</dbReference>
<feature type="binding site" evidence="8">
    <location>
        <begin position="278"/>
        <end position="281"/>
    </location>
    <ligand>
        <name>GTP</name>
        <dbReference type="ChEBI" id="CHEBI:37565"/>
    </ligand>
</feature>
<dbReference type="InterPro" id="IPR027266">
    <property type="entry name" value="TrmE/GcvT-like"/>
</dbReference>
<feature type="binding site" evidence="8">
    <location>
        <position position="259"/>
    </location>
    <ligand>
        <name>Mg(2+)</name>
        <dbReference type="ChEBI" id="CHEBI:18420"/>
    </ligand>
</feature>
<keyword evidence="3 8" id="KW-0547">Nucleotide-binding</keyword>
<evidence type="ECO:0000256" key="6">
    <source>
        <dbReference type="ARBA" id="ARBA00022958"/>
    </source>
</evidence>
<dbReference type="NCBIfam" id="TIGR00450">
    <property type="entry name" value="mnmE_trmE_thdF"/>
    <property type="match status" value="1"/>
</dbReference>
<dbReference type="InterPro" id="IPR027368">
    <property type="entry name" value="MnmE_dom2"/>
</dbReference>
<keyword evidence="6 8" id="KW-0630">Potassium</keyword>
<evidence type="ECO:0000256" key="7">
    <source>
        <dbReference type="ARBA" id="ARBA00023134"/>
    </source>
</evidence>
<dbReference type="SUPFAM" id="SSF52540">
    <property type="entry name" value="P-loop containing nucleoside triphosphate hydrolases"/>
    <property type="match status" value="1"/>
</dbReference>
<evidence type="ECO:0000259" key="10">
    <source>
        <dbReference type="PROSITE" id="PS51709"/>
    </source>
</evidence>
<dbReference type="EMBL" id="JADZLT010000049">
    <property type="protein sequence ID" value="MBH0237787.1"/>
    <property type="molecule type" value="Genomic_DNA"/>
</dbReference>
<feature type="binding site" evidence="8">
    <location>
        <position position="238"/>
    </location>
    <ligand>
        <name>Mg(2+)</name>
        <dbReference type="ChEBI" id="CHEBI:18420"/>
    </ligand>
</feature>
<dbReference type="Pfam" id="PF12631">
    <property type="entry name" value="MnmE_helical"/>
    <property type="match status" value="1"/>
</dbReference>
<dbReference type="InterPro" id="IPR025867">
    <property type="entry name" value="MnmE_helical"/>
</dbReference>
<evidence type="ECO:0000256" key="1">
    <source>
        <dbReference type="ARBA" id="ARBA00011043"/>
    </source>
</evidence>
<keyword evidence="8" id="KW-0479">Metal-binding</keyword>
<name>A0A931MXY2_9HYPH</name>
<evidence type="ECO:0000256" key="4">
    <source>
        <dbReference type="ARBA" id="ARBA00022801"/>
    </source>
</evidence>
<evidence type="ECO:0000256" key="9">
    <source>
        <dbReference type="RuleBase" id="RU003313"/>
    </source>
</evidence>
<dbReference type="HAMAP" id="MF_00379">
    <property type="entry name" value="GTPase_MnmE"/>
    <property type="match status" value="1"/>
</dbReference>
<accession>A0A931MXY2</accession>
<dbReference type="Pfam" id="PF01926">
    <property type="entry name" value="MMR_HSR1"/>
    <property type="match status" value="1"/>
</dbReference>
<feature type="binding site" evidence="8">
    <location>
        <position position="258"/>
    </location>
    <ligand>
        <name>K(+)</name>
        <dbReference type="ChEBI" id="CHEBI:29103"/>
    </ligand>
</feature>
<feature type="binding site" evidence="8">
    <location>
        <position position="127"/>
    </location>
    <ligand>
        <name>(6S)-5-formyl-5,6,7,8-tetrahydrofolate</name>
        <dbReference type="ChEBI" id="CHEBI:57457"/>
    </ligand>
</feature>
<comment type="subunit">
    <text evidence="8">Homodimer. Heterotetramer of two MnmE and two MnmG subunits.</text>
</comment>
<keyword evidence="8" id="KW-0963">Cytoplasm</keyword>
<dbReference type="SUPFAM" id="SSF116878">
    <property type="entry name" value="TrmE connector domain"/>
    <property type="match status" value="1"/>
</dbReference>
<comment type="subcellular location">
    <subcellularLocation>
        <location evidence="8">Cytoplasm</location>
    </subcellularLocation>
</comment>
<feature type="domain" description="TrmE-type G" evidence="10">
    <location>
        <begin position="224"/>
        <end position="379"/>
    </location>
</feature>
<feature type="binding site" evidence="8">
    <location>
        <position position="253"/>
    </location>
    <ligand>
        <name>K(+)</name>
        <dbReference type="ChEBI" id="CHEBI:29103"/>
    </ligand>
</feature>
<feature type="binding site" evidence="8">
    <location>
        <position position="255"/>
    </location>
    <ligand>
        <name>K(+)</name>
        <dbReference type="ChEBI" id="CHEBI:29103"/>
    </ligand>
</feature>
<keyword evidence="12" id="KW-1185">Reference proteome</keyword>
<comment type="function">
    <text evidence="8">Exhibits a very high intrinsic GTPase hydrolysis rate. Involved in the addition of a carboxymethylaminomethyl (cmnm) group at the wobble position (U34) of certain tRNAs, forming tRNA-cmnm(5)s(2)U34.</text>
</comment>
<dbReference type="EC" id="3.6.-.-" evidence="8"/>
<dbReference type="InterPro" id="IPR027417">
    <property type="entry name" value="P-loop_NTPase"/>
</dbReference>
<dbReference type="PANTHER" id="PTHR42714">
    <property type="entry name" value="TRNA MODIFICATION GTPASE GTPBP3"/>
    <property type="match status" value="1"/>
</dbReference>
<comment type="cofactor">
    <cofactor evidence="8">
        <name>K(+)</name>
        <dbReference type="ChEBI" id="CHEBI:29103"/>
    </cofactor>
    <text evidence="8">Binds 1 potassium ion per subunit.</text>
</comment>
<dbReference type="NCBIfam" id="TIGR00231">
    <property type="entry name" value="small_GTP"/>
    <property type="match status" value="1"/>
</dbReference>
<organism evidence="11 12">
    <name type="scientific">Methylobrevis albus</name>
    <dbReference type="NCBI Taxonomy" id="2793297"/>
    <lineage>
        <taxon>Bacteria</taxon>
        <taxon>Pseudomonadati</taxon>
        <taxon>Pseudomonadota</taxon>
        <taxon>Alphaproteobacteria</taxon>
        <taxon>Hyphomicrobiales</taxon>
        <taxon>Pleomorphomonadaceae</taxon>
        <taxon>Methylobrevis</taxon>
    </lineage>
</organism>
<keyword evidence="4 8" id="KW-0378">Hydrolase</keyword>
<feature type="binding site" evidence="8">
    <location>
        <begin position="253"/>
        <end position="259"/>
    </location>
    <ligand>
        <name>GTP</name>
        <dbReference type="ChEBI" id="CHEBI:37565"/>
    </ligand>
</feature>
<comment type="similarity">
    <text evidence="1 8 9">Belongs to the TRAFAC class TrmE-Era-EngA-EngB-Septin-like GTPase superfamily. TrmE GTPase family.</text>
</comment>
<dbReference type="CDD" id="cd04164">
    <property type="entry name" value="trmE"/>
    <property type="match status" value="1"/>
</dbReference>
<evidence type="ECO:0000256" key="5">
    <source>
        <dbReference type="ARBA" id="ARBA00022842"/>
    </source>
</evidence>
<dbReference type="GO" id="GO:0005737">
    <property type="term" value="C:cytoplasm"/>
    <property type="evidence" value="ECO:0007669"/>
    <property type="project" value="UniProtKB-SubCell"/>
</dbReference>
<dbReference type="Gene3D" id="1.20.120.430">
    <property type="entry name" value="tRNA modification GTPase MnmE domain 2"/>
    <property type="match status" value="1"/>
</dbReference>
<feature type="binding site" evidence="8">
    <location>
        <position position="30"/>
    </location>
    <ligand>
        <name>(6S)-5-formyl-5,6,7,8-tetrahydrofolate</name>
        <dbReference type="ChEBI" id="CHEBI:57457"/>
    </ligand>
</feature>
<feature type="binding site" evidence="8">
    <location>
        <position position="234"/>
    </location>
    <ligand>
        <name>K(+)</name>
        <dbReference type="ChEBI" id="CHEBI:29103"/>
    </ligand>
</feature>
<dbReference type="Gene3D" id="3.30.1360.120">
    <property type="entry name" value="Probable tRNA modification gtpase trme, domain 1"/>
    <property type="match status" value="1"/>
</dbReference>
<dbReference type="PRINTS" id="PR00326">
    <property type="entry name" value="GTP1OBG"/>
</dbReference>
<dbReference type="GO" id="GO:0003924">
    <property type="term" value="F:GTPase activity"/>
    <property type="evidence" value="ECO:0007669"/>
    <property type="project" value="UniProtKB-UniRule"/>
</dbReference>